<dbReference type="InterPro" id="IPR027463">
    <property type="entry name" value="AcrB_DN_DC_subdom"/>
</dbReference>
<keyword evidence="3" id="KW-1185">Reference proteome</keyword>
<dbReference type="RefSeq" id="WP_235225054.1">
    <property type="nucleotide sequence ID" value="NZ_JAKGAQ010000002.1"/>
</dbReference>
<dbReference type="SUPFAM" id="SSF82714">
    <property type="entry name" value="Multidrug efflux transporter AcrB TolC docking domain, DN and DC subdomains"/>
    <property type="match status" value="2"/>
</dbReference>
<feature type="transmembrane region" description="Helical" evidence="1">
    <location>
        <begin position="359"/>
        <end position="381"/>
    </location>
</feature>
<feature type="transmembrane region" description="Helical" evidence="1">
    <location>
        <begin position="978"/>
        <end position="1000"/>
    </location>
</feature>
<dbReference type="Pfam" id="PF00873">
    <property type="entry name" value="ACR_tran"/>
    <property type="match status" value="1"/>
</dbReference>
<dbReference type="Gene3D" id="1.20.1640.10">
    <property type="entry name" value="Multidrug efflux transporter AcrB transmembrane domain"/>
    <property type="match status" value="2"/>
</dbReference>
<dbReference type="PANTHER" id="PTHR32063">
    <property type="match status" value="1"/>
</dbReference>
<dbReference type="PRINTS" id="PR00702">
    <property type="entry name" value="ACRIFLAVINRP"/>
</dbReference>
<dbReference type="Gene3D" id="3.30.70.1320">
    <property type="entry name" value="Multidrug efflux transporter AcrB pore domain like"/>
    <property type="match status" value="1"/>
</dbReference>
<feature type="transmembrane region" description="Helical" evidence="1">
    <location>
        <begin position="492"/>
        <end position="512"/>
    </location>
</feature>
<dbReference type="Gene3D" id="3.30.2090.10">
    <property type="entry name" value="Multidrug efflux transporter AcrB TolC docking domain, DN and DC subdomains"/>
    <property type="match status" value="2"/>
</dbReference>
<dbReference type="Gene3D" id="3.30.70.1430">
    <property type="entry name" value="Multidrug efflux transporter AcrB pore domain"/>
    <property type="match status" value="2"/>
</dbReference>
<dbReference type="Proteomes" id="UP001200557">
    <property type="component" value="Unassembled WGS sequence"/>
</dbReference>
<feature type="transmembrane region" description="Helical" evidence="1">
    <location>
        <begin position="951"/>
        <end position="972"/>
    </location>
</feature>
<feature type="transmembrane region" description="Helical" evidence="1">
    <location>
        <begin position="12"/>
        <end position="30"/>
    </location>
</feature>
<feature type="transmembrane region" description="Helical" evidence="1">
    <location>
        <begin position="387"/>
        <end position="411"/>
    </location>
</feature>
<keyword evidence="1" id="KW-1133">Transmembrane helix</keyword>
<dbReference type="SUPFAM" id="SSF82693">
    <property type="entry name" value="Multidrug efflux transporter AcrB pore domain, PN1, PN2, PC1 and PC2 subdomains"/>
    <property type="match status" value="2"/>
</dbReference>
<gene>
    <name evidence="2" type="ORF">L0664_07610</name>
</gene>
<accession>A0ABS9CUL8</accession>
<feature type="transmembrane region" description="Helical" evidence="1">
    <location>
        <begin position="878"/>
        <end position="909"/>
    </location>
</feature>
<comment type="caution">
    <text evidence="2">The sequence shown here is derived from an EMBL/GenBank/DDBJ whole genome shotgun (WGS) entry which is preliminary data.</text>
</comment>
<feature type="transmembrane region" description="Helical" evidence="1">
    <location>
        <begin position="854"/>
        <end position="872"/>
    </location>
</feature>
<evidence type="ECO:0000256" key="1">
    <source>
        <dbReference type="SAM" id="Phobius"/>
    </source>
</evidence>
<evidence type="ECO:0000313" key="3">
    <source>
        <dbReference type="Proteomes" id="UP001200557"/>
    </source>
</evidence>
<dbReference type="Gene3D" id="3.30.70.1440">
    <property type="entry name" value="Multidrug efflux transporter AcrB pore domain"/>
    <property type="match status" value="1"/>
</dbReference>
<sequence length="1029" mass="109769">MNIARASIDKPILTWMVILISLFGGIWGFSSLGRLEDPAFTIKTAIVITEYPGASAEQVMNEVTEPLEAAIQGMGEIDTINSVNQPGLSRIEIDIKPTYSGADLPAIWSDLRDSVADAARFLPEGTSEPYVNDSFGDVFGIFYAVTSDGYSDQEKHLLAQFLRREILAVDGVANVEVQGLPDEAIFVEPDMTLMAHQNISPEVIISALSSANSIDAAGSVDGGLVSTPIQTPIGSDSVTDIAGLTVGVDGEVVNLIDIAQVSRDRQADPSILIRYNGQEAFTIGVAGLSTENIVEVGKRVDARLAAMDADIPVGIKLHPIYEQHTVVDEASNAFLVNLAMSVAIVVLVLAVFMGPRAAMVVGSTLLLTVVGTLLFMALFSIEMERISLGALIIAMGMLVDNAIVVAEGMQIAMLRGKSSRDAADEAAGKTQVPLLGATVIGIMAFAGIGLSPDSTGEFLFSLFAVISISLMLSWVLALTVTPLLGHYFFKQGAAGTVVEYSGLMFRAYGALLGLALKFRWAVVAGLVVITVGSFWGFGQVKQQFFPNSNTPLFFAHYKLEQGTPIEVTSAHLAQLETWLAEQDSVVSTSTFVGQGAARFMLTYSGESPNPSYGHLIIRADNLDAIPDLQQDLETYAASILPEGEFRTARLVFGPGGGDPIEVRFSGPDPKVLRDLSDQAMSVMAQTSSDIALPRTNWREQELVLRPNYAVERAQTAGVTRENVAQIFSFATDGITAGAYREGDRQLPIIVRVPQAAGLSPFDMVVASGAGTLLPIEQVVDGYMFEAQNTLMHRRGRVPTITVGASIAPDVTAAKVHGDIRAAIEAIPLPSGYLMEWGGEFENSARARSSLAQQLPLSILIMVLISVLLFNAIRQPLIIWLLVPMAVNGVTIGLLGTGLPFTFTALLGLLSLSGMLIKNGIVLIEEIDLVRAEGLEIREAIVTASKSRLRPVMLAAATTILGMAPLLTDAFFVSMSVTIMAGLAFASILTLIAAPVLYDIFFGLRRKDPSHGVEDAEFSTADIATLAATQ</sequence>
<protein>
    <submittedName>
        <fullName evidence="2">Efflux RND transporter permease subunit</fullName>
    </submittedName>
</protein>
<keyword evidence="1" id="KW-0812">Transmembrane</keyword>
<feature type="transmembrane region" description="Helical" evidence="1">
    <location>
        <begin position="518"/>
        <end position="537"/>
    </location>
</feature>
<evidence type="ECO:0000313" key="2">
    <source>
        <dbReference type="EMBL" id="MCF2870927.1"/>
    </source>
</evidence>
<feature type="transmembrane region" description="Helical" evidence="1">
    <location>
        <begin position="333"/>
        <end position="352"/>
    </location>
</feature>
<reference evidence="2 3" key="1">
    <citation type="submission" date="2022-01" db="EMBL/GenBank/DDBJ databases">
        <title>Octadecabacter sp. nov., isolated from a marine alga.</title>
        <authorList>
            <person name="Jin M.S."/>
            <person name="Kim H.M."/>
            <person name="Han D.M."/>
            <person name="Jung J.J."/>
            <person name="Jeon C.O."/>
        </authorList>
    </citation>
    <scope>NUCLEOTIDE SEQUENCE [LARGE SCALE GENOMIC DNA]</scope>
    <source>
        <strain evidence="2 3">G9-8</strain>
    </source>
</reference>
<dbReference type="InterPro" id="IPR001036">
    <property type="entry name" value="Acrflvin-R"/>
</dbReference>
<name>A0ABS9CUL8_9RHOB</name>
<proteinExistence type="predicted"/>
<dbReference type="PANTHER" id="PTHR32063:SF18">
    <property type="entry name" value="CATION EFFLUX SYSTEM PROTEIN"/>
    <property type="match status" value="1"/>
</dbReference>
<organism evidence="2 3">
    <name type="scientific">Octadecabacter dasysiphoniae</name>
    <dbReference type="NCBI Taxonomy" id="2909341"/>
    <lineage>
        <taxon>Bacteria</taxon>
        <taxon>Pseudomonadati</taxon>
        <taxon>Pseudomonadota</taxon>
        <taxon>Alphaproteobacteria</taxon>
        <taxon>Rhodobacterales</taxon>
        <taxon>Roseobacteraceae</taxon>
        <taxon>Octadecabacter</taxon>
    </lineage>
</organism>
<feature type="transmembrane region" description="Helical" evidence="1">
    <location>
        <begin position="458"/>
        <end position="480"/>
    </location>
</feature>
<dbReference type="SUPFAM" id="SSF82866">
    <property type="entry name" value="Multidrug efflux transporter AcrB transmembrane domain"/>
    <property type="match status" value="2"/>
</dbReference>
<keyword evidence="1" id="KW-0472">Membrane</keyword>
<feature type="transmembrane region" description="Helical" evidence="1">
    <location>
        <begin position="432"/>
        <end position="452"/>
    </location>
</feature>
<dbReference type="EMBL" id="JAKGAQ010000002">
    <property type="protein sequence ID" value="MCF2870927.1"/>
    <property type="molecule type" value="Genomic_DNA"/>
</dbReference>